<dbReference type="InterPro" id="IPR032710">
    <property type="entry name" value="NTF2-like_dom_sf"/>
</dbReference>
<comment type="caution">
    <text evidence="3">The sequence shown here is derived from an EMBL/GenBank/DDBJ whole genome shotgun (WGS) entry which is preliminary data.</text>
</comment>
<evidence type="ECO:0000259" key="2">
    <source>
        <dbReference type="Pfam" id="PF14534"/>
    </source>
</evidence>
<dbReference type="InterPro" id="IPR027843">
    <property type="entry name" value="DUF4440"/>
</dbReference>
<gene>
    <name evidence="3" type="ORF">HNP98_002709</name>
</gene>
<dbReference type="RefSeq" id="WP_173810584.1">
    <property type="nucleotide sequence ID" value="NZ_JABSNP010000012.1"/>
</dbReference>
<feature type="domain" description="DUF4440" evidence="2">
    <location>
        <begin position="45"/>
        <end position="154"/>
    </location>
</feature>
<dbReference type="Gene3D" id="3.10.450.50">
    <property type="match status" value="1"/>
</dbReference>
<name>A0ABX2FRQ6_9BACT</name>
<keyword evidence="1" id="KW-0732">Signal</keyword>
<proteinExistence type="predicted"/>
<dbReference type="Proteomes" id="UP000779507">
    <property type="component" value="Unassembled WGS sequence"/>
</dbReference>
<feature type="signal peptide" evidence="1">
    <location>
        <begin position="1"/>
        <end position="24"/>
    </location>
</feature>
<accession>A0ABX2FRQ6</accession>
<dbReference type="EMBL" id="JABSNP010000012">
    <property type="protein sequence ID" value="NRT19873.1"/>
    <property type="molecule type" value="Genomic_DNA"/>
</dbReference>
<dbReference type="PROSITE" id="PS51257">
    <property type="entry name" value="PROKAR_LIPOPROTEIN"/>
    <property type="match status" value="1"/>
</dbReference>
<sequence length="168" mass="17524">MKNYLFALGTAALLASCSGNNAPAATGAAPATATANTSGNVSVSDLNQQFLSAWNSKDASKAASFLADDAQFLQGETRFSGKSEITNKWITPTIGTVTNLKTSTASTGTDANMAYEAGTFSVDVLPTATEKEAGIGEGNFLLLWKKGSDGTWKLSYAQLEDLPVQVKK</sequence>
<reference evidence="3 4" key="1">
    <citation type="submission" date="2020-05" db="EMBL/GenBank/DDBJ databases">
        <title>Genomic Encyclopedia of Type Strains, Phase IV (KMG-V): Genome sequencing to study the core and pangenomes of soil and plant-associated prokaryotes.</title>
        <authorList>
            <person name="Whitman W."/>
        </authorList>
    </citation>
    <scope>NUCLEOTIDE SEQUENCE [LARGE SCALE GENOMIC DNA]</scope>
    <source>
        <strain evidence="3 4">9A</strain>
    </source>
</reference>
<organism evidence="3 4">
    <name type="scientific">Hymenobacter caeli</name>
    <dbReference type="NCBI Taxonomy" id="2735894"/>
    <lineage>
        <taxon>Bacteria</taxon>
        <taxon>Pseudomonadati</taxon>
        <taxon>Bacteroidota</taxon>
        <taxon>Cytophagia</taxon>
        <taxon>Cytophagales</taxon>
        <taxon>Hymenobacteraceae</taxon>
        <taxon>Hymenobacter</taxon>
    </lineage>
</organism>
<dbReference type="SUPFAM" id="SSF54427">
    <property type="entry name" value="NTF2-like"/>
    <property type="match status" value="1"/>
</dbReference>
<feature type="chain" id="PRO_5047347592" evidence="1">
    <location>
        <begin position="25"/>
        <end position="168"/>
    </location>
</feature>
<evidence type="ECO:0000256" key="1">
    <source>
        <dbReference type="SAM" id="SignalP"/>
    </source>
</evidence>
<evidence type="ECO:0000313" key="3">
    <source>
        <dbReference type="EMBL" id="NRT19873.1"/>
    </source>
</evidence>
<evidence type="ECO:0000313" key="4">
    <source>
        <dbReference type="Proteomes" id="UP000779507"/>
    </source>
</evidence>
<dbReference type="Pfam" id="PF14534">
    <property type="entry name" value="DUF4440"/>
    <property type="match status" value="1"/>
</dbReference>
<keyword evidence="4" id="KW-1185">Reference proteome</keyword>
<protein>
    <submittedName>
        <fullName evidence="3">Ketosteroid isomerase-like protein</fullName>
    </submittedName>
</protein>